<gene>
    <name evidence="2" type="ORF">FB561_7600</name>
</gene>
<keyword evidence="3" id="KW-1185">Reference proteome</keyword>
<sequence length="296" mass="31705">MEGQPARIEGRLDPAVPREPRPVRWLLALPRLLELIVLGLAFVALSVVGFVAGLFRRRTRDPALRRPRRWTGRRIFRVVVGGVLIVAGLALVPAGAVGLWLDQTGRDESGFVGTSLKRFSSAGYAISTEPGALRFDGPPWLVNRLVGEIRVTGVGATATPLFLGIASTRDQAVYLAPVEHTIVHRLDRNTPEPVSGERVGQVPPELPGTRWIWVAQAAGTGVQTIDWAPRPGNWSVVVLNADGSRAVQADLAVAATVPWLDDLAVSLMGLGALCLLAGTLLISLTTRAVRRQVATG</sequence>
<keyword evidence="1" id="KW-0472">Membrane</keyword>
<evidence type="ECO:0000256" key="1">
    <source>
        <dbReference type="SAM" id="Phobius"/>
    </source>
</evidence>
<accession>A0A561AZF5</accession>
<feature type="transmembrane region" description="Helical" evidence="1">
    <location>
        <begin position="35"/>
        <end position="55"/>
    </location>
</feature>
<feature type="transmembrane region" description="Helical" evidence="1">
    <location>
        <begin position="75"/>
        <end position="101"/>
    </location>
</feature>
<dbReference type="Proteomes" id="UP000318380">
    <property type="component" value="Unassembled WGS sequence"/>
</dbReference>
<protein>
    <submittedName>
        <fullName evidence="2">Uncharacterized protein</fullName>
    </submittedName>
</protein>
<reference evidence="2 3" key="1">
    <citation type="submission" date="2019-06" db="EMBL/GenBank/DDBJ databases">
        <title>Sequencing the genomes of 1000 actinobacteria strains.</title>
        <authorList>
            <person name="Klenk H.-P."/>
        </authorList>
    </citation>
    <scope>NUCLEOTIDE SEQUENCE [LARGE SCALE GENOMIC DNA]</scope>
    <source>
        <strain evidence="2 3">DSM 24683</strain>
    </source>
</reference>
<organism evidence="2 3">
    <name type="scientific">Kribbella amoyensis</name>
    <dbReference type="NCBI Taxonomy" id="996641"/>
    <lineage>
        <taxon>Bacteria</taxon>
        <taxon>Bacillati</taxon>
        <taxon>Actinomycetota</taxon>
        <taxon>Actinomycetes</taxon>
        <taxon>Propionibacteriales</taxon>
        <taxon>Kribbellaceae</taxon>
        <taxon>Kribbella</taxon>
    </lineage>
</organism>
<keyword evidence="1" id="KW-1133">Transmembrane helix</keyword>
<dbReference type="AlphaFoldDB" id="A0A561AZF5"/>
<dbReference type="EMBL" id="VIVK01000008">
    <property type="protein sequence ID" value="TWD72005.1"/>
    <property type="molecule type" value="Genomic_DNA"/>
</dbReference>
<evidence type="ECO:0000313" key="3">
    <source>
        <dbReference type="Proteomes" id="UP000318380"/>
    </source>
</evidence>
<feature type="transmembrane region" description="Helical" evidence="1">
    <location>
        <begin position="263"/>
        <end position="282"/>
    </location>
</feature>
<evidence type="ECO:0000313" key="2">
    <source>
        <dbReference type="EMBL" id="TWD72005.1"/>
    </source>
</evidence>
<comment type="caution">
    <text evidence="2">The sequence shown here is derived from an EMBL/GenBank/DDBJ whole genome shotgun (WGS) entry which is preliminary data.</text>
</comment>
<keyword evidence="1" id="KW-0812">Transmembrane</keyword>
<name>A0A561AZF5_9ACTN</name>
<proteinExistence type="predicted"/>